<dbReference type="AlphaFoldDB" id="A0A2N9II25"/>
<dbReference type="InterPro" id="IPR005162">
    <property type="entry name" value="Retrotrans_gag_dom"/>
</dbReference>
<dbReference type="EMBL" id="OIVN01005669">
    <property type="protein sequence ID" value="SPD23571.1"/>
    <property type="molecule type" value="Genomic_DNA"/>
</dbReference>
<gene>
    <name evidence="3" type="ORF">FSB_LOCUS51453</name>
</gene>
<accession>A0A2N9II25</accession>
<reference evidence="3" key="1">
    <citation type="submission" date="2018-02" db="EMBL/GenBank/DDBJ databases">
        <authorList>
            <person name="Cohen D.B."/>
            <person name="Kent A.D."/>
        </authorList>
    </citation>
    <scope>NUCLEOTIDE SEQUENCE</scope>
</reference>
<feature type="domain" description="Retrotransposon gag" evidence="2">
    <location>
        <begin position="66"/>
        <end position="126"/>
    </location>
</feature>
<dbReference type="Pfam" id="PF03732">
    <property type="entry name" value="Retrotrans_gag"/>
    <property type="match status" value="1"/>
</dbReference>
<protein>
    <recommendedName>
        <fullName evidence="2">Retrotransposon gag domain-containing protein</fullName>
    </recommendedName>
</protein>
<evidence type="ECO:0000256" key="1">
    <source>
        <dbReference type="SAM" id="MobiDB-lite"/>
    </source>
</evidence>
<organism evidence="3">
    <name type="scientific">Fagus sylvatica</name>
    <name type="common">Beechnut</name>
    <dbReference type="NCBI Taxonomy" id="28930"/>
    <lineage>
        <taxon>Eukaryota</taxon>
        <taxon>Viridiplantae</taxon>
        <taxon>Streptophyta</taxon>
        <taxon>Embryophyta</taxon>
        <taxon>Tracheophyta</taxon>
        <taxon>Spermatophyta</taxon>
        <taxon>Magnoliopsida</taxon>
        <taxon>eudicotyledons</taxon>
        <taxon>Gunneridae</taxon>
        <taxon>Pentapetalae</taxon>
        <taxon>rosids</taxon>
        <taxon>fabids</taxon>
        <taxon>Fagales</taxon>
        <taxon>Fagaceae</taxon>
        <taxon>Fagus</taxon>
    </lineage>
</organism>
<feature type="region of interest" description="Disordered" evidence="1">
    <location>
        <begin position="158"/>
        <end position="184"/>
    </location>
</feature>
<evidence type="ECO:0000259" key="2">
    <source>
        <dbReference type="Pfam" id="PF03732"/>
    </source>
</evidence>
<name>A0A2N9II25_FAGSY</name>
<proteinExistence type="predicted"/>
<evidence type="ECO:0000313" key="3">
    <source>
        <dbReference type="EMBL" id="SPD23571.1"/>
    </source>
</evidence>
<sequence length="184" mass="21252">MQTITENNVARMMEQRQGHQSNMTEFKRLSPPSFEGSIKPLVVEKWLIEMVKAFRVLRCAEEENVAFYEKFFPTSAPLQKEREFIKLEQGNIIVSQYKAEFARLARFAPTLVADEDNKARRFEERLRPRIKTQVMASELTIYRAVVNKAVLIERGLNETQANMENRQKKKPRPTGPHSGHSSGG</sequence>